<sequence length="70" mass="7150">MADKANAKQVAAGTADVHIARLSNGALAGVLAALDKDPRFHALAAGEVEPYVDKDTDPTITVGAPEGIRP</sequence>
<comment type="caution">
    <text evidence="1">The sequence shown here is derived from an EMBL/GenBank/DDBJ whole genome shotgun (WGS) entry which is preliminary data.</text>
</comment>
<reference evidence="1 2" key="1">
    <citation type="submission" date="2014-03" db="EMBL/GenBank/DDBJ databases">
        <title>Genomics of Bifidobacteria.</title>
        <authorList>
            <person name="Ventura M."/>
            <person name="Milani C."/>
            <person name="Lugli G.A."/>
        </authorList>
    </citation>
    <scope>NUCLEOTIDE SEQUENCE [LARGE SCALE GENOMIC DNA]</scope>
    <source>
        <strain evidence="1 2">DSM 23969</strain>
    </source>
</reference>
<protein>
    <submittedName>
        <fullName evidence="1">Transcription-repair coupling factor</fullName>
    </submittedName>
</protein>
<dbReference type="EMBL" id="JGYN01000027">
    <property type="protein sequence ID" value="KFI48977.1"/>
    <property type="molecule type" value="Genomic_DNA"/>
</dbReference>
<organism evidence="1 2">
    <name type="scientific">Bifidobacterium biavatii DSM 23969</name>
    <dbReference type="NCBI Taxonomy" id="1437608"/>
    <lineage>
        <taxon>Bacteria</taxon>
        <taxon>Bacillati</taxon>
        <taxon>Actinomycetota</taxon>
        <taxon>Actinomycetes</taxon>
        <taxon>Bifidobacteriales</taxon>
        <taxon>Bifidobacteriaceae</taxon>
        <taxon>Bifidobacterium</taxon>
    </lineage>
</organism>
<feature type="non-terminal residue" evidence="1">
    <location>
        <position position="70"/>
    </location>
</feature>
<gene>
    <name evidence="1" type="ORF">BBIA_1976</name>
</gene>
<dbReference type="AlphaFoldDB" id="A0A086ZR27"/>
<evidence type="ECO:0000313" key="1">
    <source>
        <dbReference type="EMBL" id="KFI48977.1"/>
    </source>
</evidence>
<name>A0A086ZR27_9BIFI</name>
<keyword evidence="2" id="KW-1185">Reference proteome</keyword>
<evidence type="ECO:0000313" key="2">
    <source>
        <dbReference type="Proteomes" id="UP000029108"/>
    </source>
</evidence>
<dbReference type="RefSeq" id="WP_035138315.1">
    <property type="nucleotide sequence ID" value="NZ_JGYN01000027.1"/>
</dbReference>
<proteinExistence type="predicted"/>
<accession>A0A086ZR27</accession>
<dbReference type="Proteomes" id="UP000029108">
    <property type="component" value="Unassembled WGS sequence"/>
</dbReference>